<organism evidence="1 2">
    <name type="scientific">Tanacetum coccineum</name>
    <dbReference type="NCBI Taxonomy" id="301880"/>
    <lineage>
        <taxon>Eukaryota</taxon>
        <taxon>Viridiplantae</taxon>
        <taxon>Streptophyta</taxon>
        <taxon>Embryophyta</taxon>
        <taxon>Tracheophyta</taxon>
        <taxon>Spermatophyta</taxon>
        <taxon>Magnoliopsida</taxon>
        <taxon>eudicotyledons</taxon>
        <taxon>Gunneridae</taxon>
        <taxon>Pentapetalae</taxon>
        <taxon>asterids</taxon>
        <taxon>campanulids</taxon>
        <taxon>Asterales</taxon>
        <taxon>Asteraceae</taxon>
        <taxon>Asteroideae</taxon>
        <taxon>Anthemideae</taxon>
        <taxon>Anthemidinae</taxon>
        <taxon>Tanacetum</taxon>
    </lineage>
</organism>
<keyword evidence="2" id="KW-1185">Reference proteome</keyword>
<protein>
    <submittedName>
        <fullName evidence="1">Uncharacterized protein</fullName>
    </submittedName>
</protein>
<name>A0ABQ5A3P9_9ASTR</name>
<dbReference type="EMBL" id="BQNB010011946">
    <property type="protein sequence ID" value="GJS97239.1"/>
    <property type="molecule type" value="Genomic_DNA"/>
</dbReference>
<comment type="caution">
    <text evidence="1">The sequence shown here is derived from an EMBL/GenBank/DDBJ whole genome shotgun (WGS) entry which is preliminary data.</text>
</comment>
<evidence type="ECO:0000313" key="1">
    <source>
        <dbReference type="EMBL" id="GJS97239.1"/>
    </source>
</evidence>
<reference evidence="1" key="1">
    <citation type="journal article" date="2022" name="Int. J. Mol. Sci.">
        <title>Draft Genome of Tanacetum Coccineum: Genomic Comparison of Closely Related Tanacetum-Family Plants.</title>
        <authorList>
            <person name="Yamashiro T."/>
            <person name="Shiraishi A."/>
            <person name="Nakayama K."/>
            <person name="Satake H."/>
        </authorList>
    </citation>
    <scope>NUCLEOTIDE SEQUENCE</scope>
</reference>
<evidence type="ECO:0000313" key="2">
    <source>
        <dbReference type="Proteomes" id="UP001151760"/>
    </source>
</evidence>
<proteinExistence type="predicted"/>
<dbReference type="Proteomes" id="UP001151760">
    <property type="component" value="Unassembled WGS sequence"/>
</dbReference>
<gene>
    <name evidence="1" type="ORF">Tco_0804207</name>
</gene>
<reference evidence="1" key="2">
    <citation type="submission" date="2022-01" db="EMBL/GenBank/DDBJ databases">
        <authorList>
            <person name="Yamashiro T."/>
            <person name="Shiraishi A."/>
            <person name="Satake H."/>
            <person name="Nakayama K."/>
        </authorList>
    </citation>
    <scope>NUCLEOTIDE SEQUENCE</scope>
</reference>
<accession>A0ABQ5A3P9</accession>
<sequence length="103" mass="11525">MQVHMKLLTMAGYNKNIIDAGVRKRWMYLHKTALYCHYGFYSSIVAKSESNSSYNDEGAMADFTNLETVVNVSPIPTSRIHSSYPSTLILGDQLSSSNRSKGK</sequence>